<dbReference type="GO" id="GO:0016020">
    <property type="term" value="C:membrane"/>
    <property type="evidence" value="ECO:0007669"/>
    <property type="project" value="InterPro"/>
</dbReference>
<evidence type="ECO:0000256" key="5">
    <source>
        <dbReference type="ARBA" id="ARBA00023139"/>
    </source>
</evidence>
<dbReference type="Pfam" id="PF08085">
    <property type="entry name" value="Entericidin"/>
    <property type="match status" value="1"/>
</dbReference>
<name>A0A501WRN4_9RHOB</name>
<evidence type="ECO:0000256" key="3">
    <source>
        <dbReference type="ARBA" id="ARBA00022729"/>
    </source>
</evidence>
<keyword evidence="9" id="KW-1185">Reference proteome</keyword>
<reference evidence="8 9" key="1">
    <citation type="submission" date="2019-06" db="EMBL/GenBank/DDBJ databases">
        <title>A novel bacterium of genus Amaricoccus, isolated from marine sediment.</title>
        <authorList>
            <person name="Huang H."/>
            <person name="Mo K."/>
            <person name="Hu Y."/>
        </authorList>
    </citation>
    <scope>NUCLEOTIDE SEQUENCE [LARGE SCALE GENOMIC DNA]</scope>
    <source>
        <strain evidence="8 9">HB172011</strain>
    </source>
</reference>
<dbReference type="RefSeq" id="WP_140454159.1">
    <property type="nucleotide sequence ID" value="NZ_VFRP01000009.1"/>
</dbReference>
<gene>
    <name evidence="8" type="ORF">FJM51_10825</name>
</gene>
<feature type="region of interest" description="Disordered" evidence="7">
    <location>
        <begin position="25"/>
        <end position="47"/>
    </location>
</feature>
<dbReference type="OrthoDB" id="7363288at2"/>
<keyword evidence="2" id="KW-1003">Cell membrane</keyword>
<accession>A0A501WRN4</accession>
<organism evidence="8 9">
    <name type="scientific">Amaricoccus solimangrovi</name>
    <dbReference type="NCBI Taxonomy" id="2589815"/>
    <lineage>
        <taxon>Bacteria</taxon>
        <taxon>Pseudomonadati</taxon>
        <taxon>Pseudomonadota</taxon>
        <taxon>Alphaproteobacteria</taxon>
        <taxon>Rhodobacterales</taxon>
        <taxon>Paracoccaceae</taxon>
        <taxon>Amaricoccus</taxon>
    </lineage>
</organism>
<dbReference type="InterPro" id="IPR012556">
    <property type="entry name" value="Entericidin"/>
</dbReference>
<evidence type="ECO:0000256" key="2">
    <source>
        <dbReference type="ARBA" id="ARBA00022475"/>
    </source>
</evidence>
<evidence type="ECO:0000256" key="4">
    <source>
        <dbReference type="ARBA" id="ARBA00023136"/>
    </source>
</evidence>
<comment type="similarity">
    <text evidence="1">Belongs to the EcnA/EcnB lipoprotein family.</text>
</comment>
<dbReference type="PROSITE" id="PS51257">
    <property type="entry name" value="PROKAR_LIPOPROTEIN"/>
    <property type="match status" value="1"/>
</dbReference>
<sequence length="47" mass="4741">MRITGSILALGLVLGLSACNTMKGAGEDIQSGGSAISDQATETQRSM</sequence>
<evidence type="ECO:0000256" key="1">
    <source>
        <dbReference type="ARBA" id="ARBA00010296"/>
    </source>
</evidence>
<comment type="caution">
    <text evidence="8">The sequence shown here is derived from an EMBL/GenBank/DDBJ whole genome shotgun (WGS) entry which is preliminary data.</text>
</comment>
<keyword evidence="3" id="KW-0732">Signal</keyword>
<keyword evidence="5" id="KW-0564">Palmitate</keyword>
<evidence type="ECO:0000256" key="7">
    <source>
        <dbReference type="SAM" id="MobiDB-lite"/>
    </source>
</evidence>
<dbReference type="EMBL" id="VFRP01000009">
    <property type="protein sequence ID" value="TPE50744.1"/>
    <property type="molecule type" value="Genomic_DNA"/>
</dbReference>
<evidence type="ECO:0000313" key="8">
    <source>
        <dbReference type="EMBL" id="TPE50744.1"/>
    </source>
</evidence>
<dbReference type="AlphaFoldDB" id="A0A501WRN4"/>
<dbReference type="Proteomes" id="UP000319255">
    <property type="component" value="Unassembled WGS sequence"/>
</dbReference>
<keyword evidence="4" id="KW-0472">Membrane</keyword>
<keyword evidence="6 8" id="KW-0449">Lipoprotein</keyword>
<protein>
    <submittedName>
        <fullName evidence="8">Entericidin A/B family lipoprotein</fullName>
    </submittedName>
</protein>
<evidence type="ECO:0000256" key="6">
    <source>
        <dbReference type="ARBA" id="ARBA00023288"/>
    </source>
</evidence>
<dbReference type="GO" id="GO:0009636">
    <property type="term" value="P:response to toxic substance"/>
    <property type="evidence" value="ECO:0007669"/>
    <property type="project" value="InterPro"/>
</dbReference>
<proteinExistence type="inferred from homology"/>
<feature type="compositionally biased region" description="Polar residues" evidence="7">
    <location>
        <begin position="31"/>
        <end position="47"/>
    </location>
</feature>
<evidence type="ECO:0000313" key="9">
    <source>
        <dbReference type="Proteomes" id="UP000319255"/>
    </source>
</evidence>